<dbReference type="EMBL" id="JAAIUW010000003">
    <property type="protein sequence ID" value="KAF7837308.1"/>
    <property type="molecule type" value="Genomic_DNA"/>
</dbReference>
<feature type="region of interest" description="Disordered" evidence="7">
    <location>
        <begin position="1"/>
        <end position="30"/>
    </location>
</feature>
<evidence type="ECO:0000256" key="5">
    <source>
        <dbReference type="ARBA" id="ARBA00022989"/>
    </source>
</evidence>
<evidence type="ECO:0000256" key="1">
    <source>
        <dbReference type="ARBA" id="ARBA00004586"/>
    </source>
</evidence>
<gene>
    <name evidence="9" type="ORF">G2W53_005790</name>
</gene>
<dbReference type="GO" id="GO:0016853">
    <property type="term" value="F:isomerase activity"/>
    <property type="evidence" value="ECO:0007669"/>
    <property type="project" value="UniProtKB-KW"/>
</dbReference>
<comment type="subcellular location">
    <subcellularLocation>
        <location evidence="1">Endoplasmic reticulum membrane</location>
    </subcellularLocation>
</comment>
<dbReference type="GO" id="GO:0005789">
    <property type="term" value="C:endoplasmic reticulum membrane"/>
    <property type="evidence" value="ECO:0007669"/>
    <property type="project" value="UniProtKB-SubCell"/>
</dbReference>
<reference evidence="9" key="1">
    <citation type="submission" date="2020-09" db="EMBL/GenBank/DDBJ databases">
        <title>Genome-Enabled Discovery of Anthraquinone Biosynthesis in Senna tora.</title>
        <authorList>
            <person name="Kang S.-H."/>
            <person name="Pandey R.P."/>
            <person name="Lee C.-M."/>
            <person name="Sim J.-S."/>
            <person name="Jeong J.-T."/>
            <person name="Choi B.-S."/>
            <person name="Jung M."/>
            <person name="Ginzburg D."/>
            <person name="Zhao K."/>
            <person name="Won S.Y."/>
            <person name="Oh T.-J."/>
            <person name="Yu Y."/>
            <person name="Kim N.-H."/>
            <person name="Lee O.R."/>
            <person name="Lee T.-H."/>
            <person name="Bashyal P."/>
            <person name="Kim T.-S."/>
            <person name="Lee W.-H."/>
            <person name="Kawkins C."/>
            <person name="Kim C.-K."/>
            <person name="Kim J.S."/>
            <person name="Ahn B.O."/>
            <person name="Rhee S.Y."/>
            <person name="Sohng J.K."/>
        </authorList>
    </citation>
    <scope>NUCLEOTIDE SEQUENCE</scope>
    <source>
        <tissue evidence="9">Leaf</tissue>
    </source>
</reference>
<dbReference type="OrthoDB" id="347124at2759"/>
<dbReference type="Proteomes" id="UP000634136">
    <property type="component" value="Unassembled WGS sequence"/>
</dbReference>
<proteinExistence type="inferred from homology"/>
<sequence length="364" mass="40668">MRTAVIPSKSSTGSTTTTAMEDDDRSSENRDSCYYPGCRKDANCNCNFCLESINATLDLMPLSIQKSSLTKLSASRPDVERTPISFDASVLSTPKSDASYTSSSPVLESNARSNLNGKIEKEKKKKRDLGFCRVKFFKLVLSLGLIFAGEVVFPWVVSRVFQPLLSPDVMRKASQKSRAVQDLNAKLRFLQNELSDIVHGKVFNCNNSSSSEWKISQDGVLLNSRCTLYKSAAEEVAIWGWPLQTAGLLTTGFSSSSFTILSGRVTEWNGGQVGFLIRKANTSWVQPKWGASVVQLDPNTWVLEYRRNSFFDNSRLYSAVLEFFKYRISRAVQRVKKEFWLSSAFGDNQCNAEFTANYGTKIPT</sequence>
<keyword evidence="3 8" id="KW-0812">Transmembrane</keyword>
<feature type="transmembrane region" description="Helical" evidence="8">
    <location>
        <begin position="136"/>
        <end position="157"/>
    </location>
</feature>
<accession>A0A834X2K2</accession>
<dbReference type="AlphaFoldDB" id="A0A834X2K2"/>
<organism evidence="9 10">
    <name type="scientific">Senna tora</name>
    <dbReference type="NCBI Taxonomy" id="362788"/>
    <lineage>
        <taxon>Eukaryota</taxon>
        <taxon>Viridiplantae</taxon>
        <taxon>Streptophyta</taxon>
        <taxon>Embryophyta</taxon>
        <taxon>Tracheophyta</taxon>
        <taxon>Spermatophyta</taxon>
        <taxon>Magnoliopsida</taxon>
        <taxon>eudicotyledons</taxon>
        <taxon>Gunneridae</taxon>
        <taxon>Pentapetalae</taxon>
        <taxon>rosids</taxon>
        <taxon>fabids</taxon>
        <taxon>Fabales</taxon>
        <taxon>Fabaceae</taxon>
        <taxon>Caesalpinioideae</taxon>
        <taxon>Cassia clade</taxon>
        <taxon>Senna</taxon>
    </lineage>
</organism>
<evidence type="ECO:0000256" key="7">
    <source>
        <dbReference type="SAM" id="MobiDB-lite"/>
    </source>
</evidence>
<dbReference type="PANTHER" id="PTHR10868">
    <property type="entry name" value="SIGMA 1-TYPE OPIOID RECEPTOR-RELATED"/>
    <property type="match status" value="1"/>
</dbReference>
<keyword evidence="9" id="KW-0413">Isomerase</keyword>
<dbReference type="InterPro" id="IPR006716">
    <property type="entry name" value="ERG2_sigma1_rcpt-like"/>
</dbReference>
<comment type="similarity">
    <text evidence="2">Belongs to the ERG2 family.</text>
</comment>
<evidence type="ECO:0000256" key="6">
    <source>
        <dbReference type="ARBA" id="ARBA00023136"/>
    </source>
</evidence>
<evidence type="ECO:0000313" key="9">
    <source>
        <dbReference type="EMBL" id="KAF7837308.1"/>
    </source>
</evidence>
<keyword evidence="6 8" id="KW-0472">Membrane</keyword>
<protein>
    <submittedName>
        <fullName evidence="9">Putative C-8 sterol isomerase</fullName>
    </submittedName>
</protein>
<comment type="caution">
    <text evidence="9">The sequence shown here is derived from an EMBL/GenBank/DDBJ whole genome shotgun (WGS) entry which is preliminary data.</text>
</comment>
<evidence type="ECO:0000256" key="2">
    <source>
        <dbReference type="ARBA" id="ARBA00007141"/>
    </source>
</evidence>
<feature type="compositionally biased region" description="Low complexity" evidence="7">
    <location>
        <begin position="8"/>
        <end position="18"/>
    </location>
</feature>
<evidence type="ECO:0000313" key="10">
    <source>
        <dbReference type="Proteomes" id="UP000634136"/>
    </source>
</evidence>
<name>A0A834X2K2_9FABA</name>
<dbReference type="PANTHER" id="PTHR10868:SF1">
    <property type="entry name" value="SIGMA NON-OPIOID INTRACELLULAR RECEPTOR 1"/>
    <property type="match status" value="1"/>
</dbReference>
<keyword evidence="10" id="KW-1185">Reference proteome</keyword>
<keyword evidence="5 8" id="KW-1133">Transmembrane helix</keyword>
<keyword evidence="4" id="KW-0256">Endoplasmic reticulum</keyword>
<evidence type="ECO:0000256" key="4">
    <source>
        <dbReference type="ARBA" id="ARBA00022824"/>
    </source>
</evidence>
<dbReference type="Pfam" id="PF04622">
    <property type="entry name" value="ERG2_Sigma1R"/>
    <property type="match status" value="1"/>
</dbReference>
<evidence type="ECO:0000256" key="3">
    <source>
        <dbReference type="ARBA" id="ARBA00022692"/>
    </source>
</evidence>
<evidence type="ECO:0000256" key="8">
    <source>
        <dbReference type="SAM" id="Phobius"/>
    </source>
</evidence>